<accession>Q25BF4</accession>
<reference evidence="1 2" key="1">
    <citation type="journal article" date="2006" name="Virology">
        <title>His1 and His2 are distantly related, spindle-shaped haloviruses belonging to the novel virus group, Salterprovirus.</title>
        <authorList>
            <person name="Bath C."/>
            <person name="Cukalac T."/>
            <person name="Porter K."/>
            <person name="Dyall-Smith M.L."/>
        </authorList>
    </citation>
    <scope>NUCLEOTIDE SEQUENCE</scope>
</reference>
<evidence type="ECO:0000313" key="2">
    <source>
        <dbReference type="Proteomes" id="UP000002259"/>
    </source>
</evidence>
<dbReference type="Proteomes" id="UP000002259">
    <property type="component" value="Segment"/>
</dbReference>
<sequence>MQGVSDCKAPTPCGNRIGTQVGTLHDIKRL</sequence>
<dbReference type="GeneID" id="5142449"/>
<dbReference type="EMBL" id="AF191797">
    <property type="protein sequence ID" value="AAQ13772.1"/>
    <property type="molecule type" value="Genomic_DNA"/>
</dbReference>
<organismHost>
    <name type="scientific">Haloarcula hispanica</name>
    <dbReference type="NCBI Taxonomy" id="51589"/>
</organismHost>
<dbReference type="RefSeq" id="YP_529636.1">
    <property type="nucleotide sequence ID" value="NC_007918.1"/>
</dbReference>
<keyword evidence="2" id="KW-1185">Reference proteome</keyword>
<evidence type="ECO:0000313" key="1">
    <source>
        <dbReference type="EMBL" id="AAQ13772.1"/>
    </source>
</evidence>
<name>Q25BF4_HIS2V</name>
<proteinExistence type="predicted"/>
<protein>
    <submittedName>
        <fullName evidence="1">Uncharacterized protein</fullName>
    </submittedName>
</protein>
<organism evidence="1 2">
    <name type="scientific">His 2 virus</name>
    <name type="common">His2V</name>
    <name type="synonym">Haloarcula hispanica virus 2</name>
    <dbReference type="NCBI Taxonomy" id="128710"/>
    <lineage>
        <taxon>Viruses</taxon>
        <taxon>Monodnaviria</taxon>
        <taxon>Trapavirae</taxon>
        <taxon>Saleviricota</taxon>
        <taxon>Huolimaviricetes</taxon>
        <taxon>Haloruvirales</taxon>
        <taxon>Pleolipoviridae</taxon>
        <taxon>Gammapleolipovirus</taxon>
        <taxon>Gammapleolipovirus australiense</taxon>
        <taxon>Gammapleolipovirus His2</taxon>
    </lineage>
</organism>
<dbReference type="KEGG" id="vg:5142449"/>